<dbReference type="Proteomes" id="UP000054018">
    <property type="component" value="Unassembled WGS sequence"/>
</dbReference>
<dbReference type="OrthoDB" id="2535907at2759"/>
<evidence type="ECO:0000313" key="3">
    <source>
        <dbReference type="EMBL" id="KIK19324.1"/>
    </source>
</evidence>
<dbReference type="AlphaFoldDB" id="A0A0C9YZC2"/>
<dbReference type="HOGENOM" id="CLU_016307_0_0_1"/>
<dbReference type="STRING" id="765257.A0A0C9YZC2"/>
<dbReference type="Pfam" id="PF20719">
    <property type="entry name" value="Med16_C"/>
    <property type="match status" value="1"/>
</dbReference>
<evidence type="ECO:0000259" key="2">
    <source>
        <dbReference type="Pfam" id="PF20719"/>
    </source>
</evidence>
<sequence length="928" mass="101417">MLGADVNNSPVKGKAKDDGRWRSNWWDFHPLVENLQRPVAWSTSSVIFTAHSSQPLLLGRLFPSSKQFVVPSPEPVLRSLPSFEPPSVISVAPNDQWLFAFYPGLEGDGIACLWKRGYQVDSWSVNECWPMGPGAGVITAAWAGAEREWITSSDGSCSRLPLCGPLTPVSSPTLLLVTQSHELHVCYARPYSPSLSFLCCSLLQPYFITEGQSRAAFHDVPSGPKSSRLCIKAAIGLMYADPSLLVAMRSRRYPTTDSLAAVARDDNDLGLPLDASREATSEERPPPLDWGALAEEQTIELCEVKLRFDGSAISLISYPLTPIYHSSLHLTNLAFTCTPPPKPDPSASPKSSPRKDKQPARPTTDTAAISLLVSFFDYDDYNSIPKSEMTSYSISRISPSPTVKTSWSIRQTGERSFLPRVILSFASGWSPYDPRKSSVIVMLADIAGLKSRGGSKVKEVPVGCFTVLLLPDLSDDEGWDRPRIMSPVSRAGMDWPVSIAMSVNRTLLCAISMTRVSIHSLPRPYASKADLTGMHGAGPGPLSPLAMTSTSALAARKSIADVAHILCTSSTPTESVIETFSGLLLAQEVNARTGGAASFTCMEVIGAELEVYKARAASTTDENVKEHLTSLWKNAHNICSVASTLSAFEDCKDEEGYDLDVVWQLVSLSEWAVTFLEHIMKECLLLSDMTDIIPKEDIQMKPEPMDDNPFLLESVSLVDTKSPFDNPALLHLVHPLLLANLIDMISHVNQFYQWLNSLTAKGESAQMARDALLDVVDYSGLNLEALEGIFKSVLREVSAMPGEQTRPSLARCHPVPAQHYKLQTVIQTLSLSTAINKPRLFIKPSDLVDGFTNLSITTPSWKEQGRDVVTKGQLLRRSTGVTCLRCGQESEVGGEAGVPVHILSMWRSWESTWMTRCVCGGSWVGGSI</sequence>
<feature type="domain" description="Mediator complex subunit 16 C-terminal" evidence="2">
    <location>
        <begin position="864"/>
        <end position="924"/>
    </location>
</feature>
<evidence type="ECO:0000313" key="4">
    <source>
        <dbReference type="Proteomes" id="UP000054018"/>
    </source>
</evidence>
<gene>
    <name evidence="3" type="ORF">PISMIDRAFT_107742</name>
</gene>
<feature type="compositionally biased region" description="Basic and acidic residues" evidence="1">
    <location>
        <begin position="275"/>
        <end position="286"/>
    </location>
</feature>
<reference evidence="3 4" key="1">
    <citation type="submission" date="2014-04" db="EMBL/GenBank/DDBJ databases">
        <authorList>
            <consortium name="DOE Joint Genome Institute"/>
            <person name="Kuo A."/>
            <person name="Kohler A."/>
            <person name="Costa M.D."/>
            <person name="Nagy L.G."/>
            <person name="Floudas D."/>
            <person name="Copeland A."/>
            <person name="Barry K.W."/>
            <person name="Cichocki N."/>
            <person name="Veneault-Fourrey C."/>
            <person name="LaButti K."/>
            <person name="Lindquist E.A."/>
            <person name="Lipzen A."/>
            <person name="Lundell T."/>
            <person name="Morin E."/>
            <person name="Murat C."/>
            <person name="Sun H."/>
            <person name="Tunlid A."/>
            <person name="Henrissat B."/>
            <person name="Grigoriev I.V."/>
            <person name="Hibbett D.S."/>
            <person name="Martin F."/>
            <person name="Nordberg H.P."/>
            <person name="Cantor M.N."/>
            <person name="Hua S.X."/>
        </authorList>
    </citation>
    <scope>NUCLEOTIDE SEQUENCE [LARGE SCALE GENOMIC DNA]</scope>
    <source>
        <strain evidence="3 4">441</strain>
    </source>
</reference>
<name>A0A0C9YZC2_9AGAM</name>
<proteinExistence type="predicted"/>
<dbReference type="InterPro" id="IPR048339">
    <property type="entry name" value="Mediator_Med16_C"/>
</dbReference>
<accession>A0A0C9YZC2</accession>
<dbReference type="EMBL" id="KN833786">
    <property type="protein sequence ID" value="KIK19324.1"/>
    <property type="molecule type" value="Genomic_DNA"/>
</dbReference>
<evidence type="ECO:0000256" key="1">
    <source>
        <dbReference type="SAM" id="MobiDB-lite"/>
    </source>
</evidence>
<feature type="region of interest" description="Disordered" evidence="1">
    <location>
        <begin position="339"/>
        <end position="363"/>
    </location>
</feature>
<feature type="region of interest" description="Disordered" evidence="1">
    <location>
        <begin position="270"/>
        <end position="289"/>
    </location>
</feature>
<reference evidence="4" key="2">
    <citation type="submission" date="2015-01" db="EMBL/GenBank/DDBJ databases">
        <title>Evolutionary Origins and Diversification of the Mycorrhizal Mutualists.</title>
        <authorList>
            <consortium name="DOE Joint Genome Institute"/>
            <consortium name="Mycorrhizal Genomics Consortium"/>
            <person name="Kohler A."/>
            <person name="Kuo A."/>
            <person name="Nagy L.G."/>
            <person name="Floudas D."/>
            <person name="Copeland A."/>
            <person name="Barry K.W."/>
            <person name="Cichocki N."/>
            <person name="Veneault-Fourrey C."/>
            <person name="LaButti K."/>
            <person name="Lindquist E.A."/>
            <person name="Lipzen A."/>
            <person name="Lundell T."/>
            <person name="Morin E."/>
            <person name="Murat C."/>
            <person name="Riley R."/>
            <person name="Ohm R."/>
            <person name="Sun H."/>
            <person name="Tunlid A."/>
            <person name="Henrissat B."/>
            <person name="Grigoriev I.V."/>
            <person name="Hibbett D.S."/>
            <person name="Martin F."/>
        </authorList>
    </citation>
    <scope>NUCLEOTIDE SEQUENCE [LARGE SCALE GENOMIC DNA]</scope>
    <source>
        <strain evidence="4">441</strain>
    </source>
</reference>
<keyword evidence="4" id="KW-1185">Reference proteome</keyword>
<organism evidence="3 4">
    <name type="scientific">Pisolithus microcarpus 441</name>
    <dbReference type="NCBI Taxonomy" id="765257"/>
    <lineage>
        <taxon>Eukaryota</taxon>
        <taxon>Fungi</taxon>
        <taxon>Dikarya</taxon>
        <taxon>Basidiomycota</taxon>
        <taxon>Agaricomycotina</taxon>
        <taxon>Agaricomycetes</taxon>
        <taxon>Agaricomycetidae</taxon>
        <taxon>Boletales</taxon>
        <taxon>Sclerodermatineae</taxon>
        <taxon>Pisolithaceae</taxon>
        <taxon>Pisolithus</taxon>
    </lineage>
</organism>
<protein>
    <recommendedName>
        <fullName evidence="2">Mediator complex subunit 16 C-terminal domain-containing protein</fullName>
    </recommendedName>
</protein>